<evidence type="ECO:0000313" key="1">
    <source>
        <dbReference type="EMBL" id="GAP40181.1"/>
    </source>
</evidence>
<evidence type="ECO:0000313" key="2">
    <source>
        <dbReference type="Proteomes" id="UP000053370"/>
    </source>
</evidence>
<reference evidence="1" key="1">
    <citation type="journal article" date="2015" name="Genome Announc.">
        <title>Draft Genome Sequence of Anaerolineae Strain TC1, a Novel Isolate from a Methanogenic Wastewater Treatment System.</title>
        <authorList>
            <person name="Matsuura N."/>
            <person name="Tourlousse D.M."/>
            <person name="Sun L."/>
            <person name="Toyonaga M."/>
            <person name="Kuroda K."/>
            <person name="Ohashi A."/>
            <person name="Cruz R."/>
            <person name="Yamaguchi T."/>
            <person name="Sekiguchi Y."/>
        </authorList>
    </citation>
    <scope>NUCLEOTIDE SEQUENCE [LARGE SCALE GENOMIC DNA]</scope>
    <source>
        <strain evidence="1">TC1</strain>
    </source>
</reference>
<gene>
    <name evidence="1" type="ORF">ATC1_13147</name>
</gene>
<accession>A0A0S7BII9</accession>
<dbReference type="GO" id="GO:0016740">
    <property type="term" value="F:transferase activity"/>
    <property type="evidence" value="ECO:0007669"/>
    <property type="project" value="UniProtKB-KW"/>
</dbReference>
<name>A0A0S7BII9_9CHLR</name>
<dbReference type="Proteomes" id="UP000053370">
    <property type="component" value="Unassembled WGS sequence"/>
</dbReference>
<dbReference type="Gene3D" id="3.10.450.620">
    <property type="entry name" value="JHP933, nucleotidyltransferase-like core domain"/>
    <property type="match status" value="1"/>
</dbReference>
<organism evidence="1">
    <name type="scientific">Flexilinea flocculi</name>
    <dbReference type="NCBI Taxonomy" id="1678840"/>
    <lineage>
        <taxon>Bacteria</taxon>
        <taxon>Bacillati</taxon>
        <taxon>Chloroflexota</taxon>
        <taxon>Anaerolineae</taxon>
        <taxon>Anaerolineales</taxon>
        <taxon>Anaerolineaceae</taxon>
        <taxon>Flexilinea</taxon>
    </lineage>
</organism>
<dbReference type="Pfam" id="PF08843">
    <property type="entry name" value="AbiEii"/>
    <property type="match status" value="1"/>
</dbReference>
<proteinExistence type="predicted"/>
<sequence>MVLTPFSDAGYCSKRCFMERLMIFAVWIWMKWRNKSIISIYLYILNACGVLFLKYDMPNPKLTLPNSHGLLTPLQQVFLQVFAELPDQEQFYLTGGTALSEFYLGHRLSYDLDFFTGVDGLVLPFSFQLEELMKQQGLHIRVLRRFASYVELSVSQEEEILKIDLALDSPFRFEPPVLCPPGIQVNNFSDLCVDKLLAYYGRAEPRDAVDLYAILQTESFDQLLERAAQKDEGFDTYWFAIALNRCLDFPDEPEQWPVNMLIQWNPQQIKKLFESWAVRLMERLKPSNS</sequence>
<dbReference type="EMBL" id="DF968181">
    <property type="protein sequence ID" value="GAP40181.1"/>
    <property type="molecule type" value="Genomic_DNA"/>
</dbReference>
<protein>
    <submittedName>
        <fullName evidence="1">Nucleotidyl transferase</fullName>
    </submittedName>
</protein>
<keyword evidence="2" id="KW-1185">Reference proteome</keyword>
<keyword evidence="1" id="KW-0808">Transferase</keyword>
<dbReference type="AlphaFoldDB" id="A0A0S7BII9"/>
<dbReference type="InterPro" id="IPR014942">
    <property type="entry name" value="AbiEii"/>
</dbReference>